<dbReference type="CDD" id="cd00673">
    <property type="entry name" value="AlaRS_core"/>
    <property type="match status" value="1"/>
</dbReference>
<evidence type="ECO:0000256" key="7">
    <source>
        <dbReference type="ARBA" id="ARBA00022840"/>
    </source>
</evidence>
<evidence type="ECO:0000256" key="6">
    <source>
        <dbReference type="ARBA" id="ARBA00022833"/>
    </source>
</evidence>
<keyword evidence="10 11" id="KW-0030">Aminoacyl-tRNA synthetase</keyword>
<dbReference type="GO" id="GO:0005829">
    <property type="term" value="C:cytosol"/>
    <property type="evidence" value="ECO:0007669"/>
    <property type="project" value="TreeGrafter"/>
</dbReference>
<keyword evidence="12" id="KW-0175">Coiled coil</keyword>
<dbReference type="AlphaFoldDB" id="A0A1H7UQB6"/>
<dbReference type="Gene3D" id="3.30.980.10">
    <property type="entry name" value="Threonyl-trna Synthetase, Chain A, domain 2"/>
    <property type="match status" value="1"/>
</dbReference>
<evidence type="ECO:0000256" key="9">
    <source>
        <dbReference type="ARBA" id="ARBA00022917"/>
    </source>
</evidence>
<dbReference type="InterPro" id="IPR009000">
    <property type="entry name" value="Transl_B-barrel_sf"/>
</dbReference>
<dbReference type="PRINTS" id="PR00980">
    <property type="entry name" value="TRNASYNTHALA"/>
</dbReference>
<keyword evidence="3 11" id="KW-0436">Ligase</keyword>
<feature type="binding site" evidence="11">
    <location>
        <position position="575"/>
    </location>
    <ligand>
        <name>Zn(2+)</name>
        <dbReference type="ChEBI" id="CHEBI:29105"/>
    </ligand>
</feature>
<dbReference type="Pfam" id="PF01411">
    <property type="entry name" value="tRNA-synt_2c"/>
    <property type="match status" value="1"/>
</dbReference>
<feature type="binding site" evidence="11">
    <location>
        <position position="677"/>
    </location>
    <ligand>
        <name>Zn(2+)</name>
        <dbReference type="ChEBI" id="CHEBI:29105"/>
    </ligand>
</feature>
<keyword evidence="5 11" id="KW-0547">Nucleotide-binding</keyword>
<comment type="similarity">
    <text evidence="1 11">Belongs to the class-II aminoacyl-tRNA synthetase family.</text>
</comment>
<feature type="coiled-coil region" evidence="12">
    <location>
        <begin position="739"/>
        <end position="766"/>
    </location>
</feature>
<proteinExistence type="inferred from homology"/>
<dbReference type="Gene3D" id="2.40.30.130">
    <property type="match status" value="1"/>
</dbReference>
<dbReference type="PROSITE" id="PS50860">
    <property type="entry name" value="AA_TRNA_LIGASE_II_ALA"/>
    <property type="match status" value="1"/>
</dbReference>
<gene>
    <name evidence="11" type="primary">alaS</name>
    <name evidence="14" type="ORF">SAMN04489760_10234</name>
</gene>
<dbReference type="InterPro" id="IPR018165">
    <property type="entry name" value="Ala-tRNA-synth_IIc_core"/>
</dbReference>
<dbReference type="HAMAP" id="MF_00036_B">
    <property type="entry name" value="Ala_tRNA_synth_B"/>
    <property type="match status" value="1"/>
</dbReference>
<dbReference type="GO" id="GO:0006419">
    <property type="term" value="P:alanyl-tRNA aminoacylation"/>
    <property type="evidence" value="ECO:0007669"/>
    <property type="project" value="UniProtKB-UniRule"/>
</dbReference>
<feature type="domain" description="Alanyl-transfer RNA synthetases family profile" evidence="13">
    <location>
        <begin position="3"/>
        <end position="716"/>
    </location>
</feature>
<evidence type="ECO:0000256" key="11">
    <source>
        <dbReference type="HAMAP-Rule" id="MF_00036"/>
    </source>
</evidence>
<dbReference type="OrthoDB" id="9803884at2"/>
<keyword evidence="15" id="KW-1185">Reference proteome</keyword>
<dbReference type="InterPro" id="IPR012947">
    <property type="entry name" value="tRNA_SAD"/>
</dbReference>
<dbReference type="GO" id="GO:0008270">
    <property type="term" value="F:zinc ion binding"/>
    <property type="evidence" value="ECO:0007669"/>
    <property type="project" value="UniProtKB-UniRule"/>
</dbReference>
<keyword evidence="7 11" id="KW-0067">ATP-binding</keyword>
<comment type="domain">
    <text evidence="11">Consists of three domains; the N-terminal catalytic domain, the editing domain and the C-terminal C-Ala domain. The editing domain removes incorrectly charged amino acids, while the C-Ala domain, along with tRNA(Ala), serves as a bridge to cooperatively bring together the editing and aminoacylation centers thus stimulating deacylation of misacylated tRNAs.</text>
</comment>
<comment type="function">
    <text evidence="11">Catalyzes the attachment of alanine to tRNA(Ala) in a two-step reaction: alanine is first activated by ATP to form Ala-AMP and then transferred to the acceptor end of tRNA(Ala). Also edits incorrectly charged Ser-tRNA(Ala) and Gly-tRNA(Ala) via its editing domain.</text>
</comment>
<comment type="catalytic activity">
    <reaction evidence="11">
        <text>tRNA(Ala) + L-alanine + ATP = L-alanyl-tRNA(Ala) + AMP + diphosphate</text>
        <dbReference type="Rhea" id="RHEA:12540"/>
        <dbReference type="Rhea" id="RHEA-COMP:9657"/>
        <dbReference type="Rhea" id="RHEA-COMP:9923"/>
        <dbReference type="ChEBI" id="CHEBI:30616"/>
        <dbReference type="ChEBI" id="CHEBI:33019"/>
        <dbReference type="ChEBI" id="CHEBI:57972"/>
        <dbReference type="ChEBI" id="CHEBI:78442"/>
        <dbReference type="ChEBI" id="CHEBI:78497"/>
        <dbReference type="ChEBI" id="CHEBI:456215"/>
        <dbReference type="EC" id="6.1.1.7"/>
    </reaction>
</comment>
<evidence type="ECO:0000259" key="13">
    <source>
        <dbReference type="PROSITE" id="PS50860"/>
    </source>
</evidence>
<dbReference type="SUPFAM" id="SSF101353">
    <property type="entry name" value="Putative anticodon-binding domain of alanyl-tRNA synthetase (AlaRS)"/>
    <property type="match status" value="1"/>
</dbReference>
<dbReference type="GO" id="GO:0002161">
    <property type="term" value="F:aminoacyl-tRNA deacylase activity"/>
    <property type="evidence" value="ECO:0007669"/>
    <property type="project" value="TreeGrafter"/>
</dbReference>
<name>A0A1H7UQB6_9BACT</name>
<dbReference type="SUPFAM" id="SSF50447">
    <property type="entry name" value="Translation proteins"/>
    <property type="match status" value="1"/>
</dbReference>
<dbReference type="RefSeq" id="WP_093881967.1">
    <property type="nucleotide sequence ID" value="NZ_FOBS01000002.1"/>
</dbReference>
<comment type="cofactor">
    <cofactor evidence="11">
        <name>Zn(2+)</name>
        <dbReference type="ChEBI" id="CHEBI:29105"/>
    </cofactor>
    <text evidence="11">Binds 1 zinc ion per subunit.</text>
</comment>
<feature type="binding site" evidence="11">
    <location>
        <position position="571"/>
    </location>
    <ligand>
        <name>Zn(2+)</name>
        <dbReference type="ChEBI" id="CHEBI:29105"/>
    </ligand>
</feature>
<dbReference type="InterPro" id="IPR003156">
    <property type="entry name" value="DHHA1_dom"/>
</dbReference>
<dbReference type="SMART" id="SM00863">
    <property type="entry name" value="tRNA_SAD"/>
    <property type="match status" value="1"/>
</dbReference>
<dbReference type="Gene3D" id="6.10.250.550">
    <property type="match status" value="1"/>
</dbReference>
<dbReference type="InterPro" id="IPR018163">
    <property type="entry name" value="Thr/Ala-tRNA-synth_IIc_edit"/>
</dbReference>
<dbReference type="FunFam" id="3.30.980.10:FF:000004">
    <property type="entry name" value="Alanine--tRNA ligase, cytoplasmic"/>
    <property type="match status" value="1"/>
</dbReference>
<dbReference type="InterPro" id="IPR045864">
    <property type="entry name" value="aa-tRNA-synth_II/BPL/LPL"/>
</dbReference>
<evidence type="ECO:0000256" key="8">
    <source>
        <dbReference type="ARBA" id="ARBA00022884"/>
    </source>
</evidence>
<accession>A0A1H7UQB6</accession>
<dbReference type="GO" id="GO:0000049">
    <property type="term" value="F:tRNA binding"/>
    <property type="evidence" value="ECO:0007669"/>
    <property type="project" value="UniProtKB-KW"/>
</dbReference>
<dbReference type="InterPro" id="IPR050058">
    <property type="entry name" value="Ala-tRNA_ligase"/>
</dbReference>
<dbReference type="InterPro" id="IPR018164">
    <property type="entry name" value="Ala-tRNA-synth_IIc_N"/>
</dbReference>
<dbReference type="EMBL" id="FOBS01000002">
    <property type="protein sequence ID" value="SEL99151.1"/>
    <property type="molecule type" value="Genomic_DNA"/>
</dbReference>
<dbReference type="FunFam" id="3.30.930.10:FF:000004">
    <property type="entry name" value="Alanine--tRNA ligase"/>
    <property type="match status" value="1"/>
</dbReference>
<dbReference type="GO" id="GO:0004813">
    <property type="term" value="F:alanine-tRNA ligase activity"/>
    <property type="evidence" value="ECO:0007669"/>
    <property type="project" value="UniProtKB-UniRule"/>
</dbReference>
<comment type="subcellular location">
    <subcellularLocation>
        <location evidence="11">Cytoplasm</location>
    </subcellularLocation>
</comment>
<keyword evidence="9 11" id="KW-0648">Protein biosynthesis</keyword>
<dbReference type="InterPro" id="IPR002318">
    <property type="entry name" value="Ala-tRNA-lgiase_IIc"/>
</dbReference>
<keyword evidence="6 11" id="KW-0862">Zinc</keyword>
<keyword evidence="8 11" id="KW-0694">RNA-binding</keyword>
<dbReference type="SUPFAM" id="SSF55681">
    <property type="entry name" value="Class II aaRS and biotin synthetases"/>
    <property type="match status" value="1"/>
</dbReference>
<dbReference type="STRING" id="43775.SAMN04489760_10234"/>
<evidence type="ECO:0000313" key="15">
    <source>
        <dbReference type="Proteomes" id="UP000198744"/>
    </source>
</evidence>
<dbReference type="GO" id="GO:0045892">
    <property type="term" value="P:negative regulation of DNA-templated transcription"/>
    <property type="evidence" value="ECO:0007669"/>
    <property type="project" value="TreeGrafter"/>
</dbReference>
<dbReference type="Pfam" id="PF07973">
    <property type="entry name" value="tRNA_SAD"/>
    <property type="match status" value="1"/>
</dbReference>
<feature type="binding site" evidence="11">
    <location>
        <position position="673"/>
    </location>
    <ligand>
        <name>Zn(2+)</name>
        <dbReference type="ChEBI" id="CHEBI:29105"/>
    </ligand>
</feature>
<keyword evidence="11" id="KW-0963">Cytoplasm</keyword>
<dbReference type="InterPro" id="IPR023033">
    <property type="entry name" value="Ala_tRNA_ligase_euk/bac"/>
</dbReference>
<reference evidence="14 15" key="1">
    <citation type="submission" date="2016-10" db="EMBL/GenBank/DDBJ databases">
        <authorList>
            <person name="de Groot N.N."/>
        </authorList>
    </citation>
    <scope>NUCLEOTIDE SEQUENCE [LARGE SCALE GENOMIC DNA]</scope>
    <source>
        <strain evidence="14 15">DSM 8423</strain>
    </source>
</reference>
<organism evidence="14 15">
    <name type="scientific">Syntrophus gentianae</name>
    <dbReference type="NCBI Taxonomy" id="43775"/>
    <lineage>
        <taxon>Bacteria</taxon>
        <taxon>Pseudomonadati</taxon>
        <taxon>Thermodesulfobacteriota</taxon>
        <taxon>Syntrophia</taxon>
        <taxon>Syntrophales</taxon>
        <taxon>Syntrophaceae</taxon>
        <taxon>Syntrophus</taxon>
    </lineage>
</organism>
<dbReference type="FunFam" id="3.10.310.40:FF:000001">
    <property type="entry name" value="Alanine--tRNA ligase"/>
    <property type="match status" value="1"/>
</dbReference>
<evidence type="ECO:0000256" key="2">
    <source>
        <dbReference type="ARBA" id="ARBA00022555"/>
    </source>
</evidence>
<dbReference type="Pfam" id="PF02272">
    <property type="entry name" value="DHHA1"/>
    <property type="match status" value="1"/>
</dbReference>
<keyword evidence="2 11" id="KW-0820">tRNA-binding</keyword>
<dbReference type="Gene3D" id="3.30.54.20">
    <property type="match status" value="1"/>
</dbReference>
<dbReference type="PANTHER" id="PTHR11777:SF9">
    <property type="entry name" value="ALANINE--TRNA LIGASE, CYTOPLASMIC"/>
    <property type="match status" value="1"/>
</dbReference>
<dbReference type="InterPro" id="IPR018162">
    <property type="entry name" value="Ala-tRNA-ligase_IIc_anticod-bd"/>
</dbReference>
<evidence type="ECO:0000256" key="1">
    <source>
        <dbReference type="ARBA" id="ARBA00008226"/>
    </source>
</evidence>
<evidence type="ECO:0000313" key="14">
    <source>
        <dbReference type="EMBL" id="SEL99151.1"/>
    </source>
</evidence>
<sequence>MIRAGRDIRESFLKFFEGKGHTRVSSSSLIPKDDPTLLFTNSGMVQFKNAFLGLEDRGYTRATSCQKSVRAGGKHNDLENVGFTARHHTFFEMLGNFSFGDYFKREAIAWAWEYLTDVMKLPKERLWATVYQDDDEAYRIWHDEMQVPAERIVRLGEKSNFWMMGETGPCGPCSEIIYDQGEGTGCGSPDCHIECGCDRYLEVWNLVFTQFDRDEAGKLTPLPKPNIDTGMGLERLAAVVQGVKSNYDTDLFTPLIAAITQAANKPYGKNEEDDVSIRVIADHSRSVTFLIGDGILPSNEGRGYVLRRILRRAARHGKLLGLNRPFLHEMTEVVIEEMKDAYPDLLDKKSYITKVILNEEQRFMETLDAGLKILQEEVARLKEAGKTVIPGDIVFRLYDTFGFPTDLTADIVRKDGLTLDEEGFQRAMEIQREKARESWKGSGEEAVSALYQRLPGQGVTTLFVGYEGVCEAKSQVTALLHKDVLVEELGEGEDGELIVAETPFYGEIGGQVGDTGTIEGKDFVFEVQDTRRPLDNLISHIGTVRKGRVRKGDSVSLIVTEDKRRATEANHSGTHVLQAALKRVLGDHIKQSGSLVNAERLRFDFSHFSKIEDHELEQIENLANAVIRRNVPVVTRVLPIEEAMKTGATAVFDEKYGDRVRVVQMGDYSMELCGGTHIQRTGDIGFLKILHESAIAAGVRRIEAVTGREAVNHARQVEHELRKAANLIKANPSELSERVEKLIKNQRELEKELDTLKSRLAAKDSADLLSQAKEIKGIKVLTAAVNVPDAKTLRDFGDKLRDRLMSGIILIGSKAEGKAMLLCLVTKDLTDRYSAGNIIREIAPVVGGKGGGRPDMAQAGGPNPDNLEQALKRLEEMI</sequence>
<dbReference type="GO" id="GO:0005524">
    <property type="term" value="F:ATP binding"/>
    <property type="evidence" value="ECO:0007669"/>
    <property type="project" value="UniProtKB-UniRule"/>
</dbReference>
<evidence type="ECO:0000256" key="5">
    <source>
        <dbReference type="ARBA" id="ARBA00022741"/>
    </source>
</evidence>
<dbReference type="EC" id="6.1.1.7" evidence="11"/>
<dbReference type="NCBIfam" id="TIGR00344">
    <property type="entry name" value="alaS"/>
    <property type="match status" value="1"/>
</dbReference>
<dbReference type="PANTHER" id="PTHR11777">
    <property type="entry name" value="ALANYL-TRNA SYNTHETASE"/>
    <property type="match status" value="1"/>
</dbReference>
<dbReference type="Gene3D" id="3.30.930.10">
    <property type="entry name" value="Bira Bifunctional Protein, Domain 2"/>
    <property type="match status" value="1"/>
</dbReference>
<dbReference type="Proteomes" id="UP000198744">
    <property type="component" value="Unassembled WGS sequence"/>
</dbReference>
<dbReference type="Gene3D" id="3.10.310.40">
    <property type="match status" value="1"/>
</dbReference>
<evidence type="ECO:0000256" key="4">
    <source>
        <dbReference type="ARBA" id="ARBA00022723"/>
    </source>
</evidence>
<dbReference type="FunFam" id="3.30.54.20:FF:000001">
    <property type="entry name" value="Alanine--tRNA ligase"/>
    <property type="match status" value="1"/>
</dbReference>
<keyword evidence="4 11" id="KW-0479">Metal-binding</keyword>
<evidence type="ECO:0000256" key="10">
    <source>
        <dbReference type="ARBA" id="ARBA00023146"/>
    </source>
</evidence>
<protein>
    <recommendedName>
        <fullName evidence="11">Alanine--tRNA ligase</fullName>
        <ecNumber evidence="11">6.1.1.7</ecNumber>
    </recommendedName>
    <alternativeName>
        <fullName evidence="11">Alanyl-tRNA synthetase</fullName>
        <shortName evidence="11">AlaRS</shortName>
    </alternativeName>
</protein>
<evidence type="ECO:0000256" key="3">
    <source>
        <dbReference type="ARBA" id="ARBA00022598"/>
    </source>
</evidence>
<dbReference type="SUPFAM" id="SSF55186">
    <property type="entry name" value="ThrRS/AlaRS common domain"/>
    <property type="match status" value="1"/>
</dbReference>
<evidence type="ECO:0000256" key="12">
    <source>
        <dbReference type="SAM" id="Coils"/>
    </source>
</evidence>